<dbReference type="InterPro" id="IPR036188">
    <property type="entry name" value="FAD/NAD-bd_sf"/>
</dbReference>
<proteinExistence type="predicted"/>
<sequence>MSASDALSEPAHRRRAVVIGGGLAGMLAAAALSGSVDEVTVIEQDVLPSGPEPRRNLPQARHAHILWSGGAEAMERLLPGVMKAWLAAGARRVPLTSQMVALSSQGWYRRWPDSHYLIACGRDLLDATVRDLVLALPGVTVHHSTRVTALEGSPGRVTGVQVRRADGTEELLRAELTVDASGRGTHTRRWLDALGVRAAREEVIDPGVVYASRVFRSPVGDQPFPVVNVQARARASEPGRTAVILPIEDGQWMVTLSGTRGGRPSGDPEAFHAFALGARHPVVGELIAGAEPLGEVATFAHTASRRQFFEKVKGWPEGYAALGDAVAVYNPVYGHGMSVAAQGALALRELLTAHGVDAPRLARRVQRAVAGPVSTAWLLAGQDVFYDGATSRRPGPAQRLLGRCVDRLMHTSTGNYTVATALTDVMTLSAPVTALARPGVVLATLSGPRRPQLTAPPLTDREIALVRESRKPTRAHSHAPCVAPDLRAGSDLP</sequence>
<evidence type="ECO:0000313" key="3">
    <source>
        <dbReference type="Proteomes" id="UP000600946"/>
    </source>
</evidence>
<name>A0ABQ3A696_9ACTN</name>
<dbReference type="GeneID" id="96291318"/>
<evidence type="ECO:0000256" key="1">
    <source>
        <dbReference type="SAM" id="MobiDB-lite"/>
    </source>
</evidence>
<dbReference type="SUPFAM" id="SSF51905">
    <property type="entry name" value="FAD/NAD(P)-binding domain"/>
    <property type="match status" value="1"/>
</dbReference>
<dbReference type="PANTHER" id="PTHR43422">
    <property type="entry name" value="THIAMINE THIAZOLE SYNTHASE"/>
    <property type="match status" value="1"/>
</dbReference>
<dbReference type="RefSeq" id="WP_190027441.1">
    <property type="nucleotide sequence ID" value="NZ_BMUU01000005.1"/>
</dbReference>
<organism evidence="2 3">
    <name type="scientific">Streptomyces xanthochromogenes</name>
    <dbReference type="NCBI Taxonomy" id="67384"/>
    <lineage>
        <taxon>Bacteria</taxon>
        <taxon>Bacillati</taxon>
        <taxon>Actinomycetota</taxon>
        <taxon>Actinomycetes</taxon>
        <taxon>Kitasatosporales</taxon>
        <taxon>Streptomycetaceae</taxon>
        <taxon>Streptomyces</taxon>
    </lineage>
</organism>
<comment type="caution">
    <text evidence="2">The sequence shown here is derived from an EMBL/GenBank/DDBJ whole genome shotgun (WGS) entry which is preliminary data.</text>
</comment>
<reference evidence="3" key="1">
    <citation type="journal article" date="2019" name="Int. J. Syst. Evol. Microbiol.">
        <title>The Global Catalogue of Microorganisms (GCM) 10K type strain sequencing project: providing services to taxonomists for standard genome sequencing and annotation.</title>
        <authorList>
            <consortium name="The Broad Institute Genomics Platform"/>
            <consortium name="The Broad Institute Genome Sequencing Center for Infectious Disease"/>
            <person name="Wu L."/>
            <person name="Ma J."/>
        </authorList>
    </citation>
    <scope>NUCLEOTIDE SEQUENCE [LARGE SCALE GENOMIC DNA]</scope>
    <source>
        <strain evidence="3">JCM 4594</strain>
    </source>
</reference>
<dbReference type="Pfam" id="PF12831">
    <property type="entry name" value="FAD_oxidored"/>
    <property type="match status" value="1"/>
</dbReference>
<protein>
    <recommendedName>
        <fullName evidence="4">Pyridine nucleotide-disulfide oxidoreductase</fullName>
    </recommendedName>
</protein>
<keyword evidence="3" id="KW-1185">Reference proteome</keyword>
<evidence type="ECO:0000313" key="2">
    <source>
        <dbReference type="EMBL" id="GGY36926.1"/>
    </source>
</evidence>
<accession>A0ABQ3A696</accession>
<dbReference type="PANTHER" id="PTHR43422:SF3">
    <property type="entry name" value="THIAMINE THIAZOLE SYNTHASE"/>
    <property type="match status" value="1"/>
</dbReference>
<gene>
    <name evidence="2" type="ORF">GCM10010326_33570</name>
</gene>
<dbReference type="Gene3D" id="3.50.50.60">
    <property type="entry name" value="FAD/NAD(P)-binding domain"/>
    <property type="match status" value="1"/>
</dbReference>
<dbReference type="EMBL" id="BMUU01000005">
    <property type="protein sequence ID" value="GGY36926.1"/>
    <property type="molecule type" value="Genomic_DNA"/>
</dbReference>
<evidence type="ECO:0008006" key="4">
    <source>
        <dbReference type="Google" id="ProtNLM"/>
    </source>
</evidence>
<feature type="region of interest" description="Disordered" evidence="1">
    <location>
        <begin position="469"/>
        <end position="493"/>
    </location>
</feature>
<dbReference type="Proteomes" id="UP000600946">
    <property type="component" value="Unassembled WGS sequence"/>
</dbReference>